<evidence type="ECO:0000313" key="1">
    <source>
        <dbReference type="EMBL" id="RCU49588.1"/>
    </source>
</evidence>
<gene>
    <name evidence="1" type="ORF">DU002_11775</name>
</gene>
<dbReference type="AlphaFoldDB" id="A0A368NGH8"/>
<sequence length="421" mass="48800">MSETLNETSALALQMKIIDDPTWQQQRQAHWDEEHQDAYAECWPRTTVKAVKQLFMRGEINRKGLAKFSAGQRIRLYFDHFPIQSREAFEFILGQLEDDEVKKFDQSVKAATFFYALLKTEPDIRYGRFADQSKAQRLAIFDWFWGDKFDLNRRVPCLVGGSSLPMQITAMAVLRHFLSSVSSWMLCAEKHQATPLWLERSDFALSALYLIHDTSFSTAQYEGYDGDEELFQEGLWRLLAGPIKSAANKLPTHIKEMNQIRDKLLARFREIADHKPAFDTLWQHIDKHGVDFEREIKITFTLSDDQLTGWRSLILNDKRPTLVGENDEHECWCSAKALDTKLRRVLKQCNPLLEAAWDNAFANHQARVQFDRRNNSNGSIMLLYIFPKQVEDLDALEVSLIDIVSQLPVSDLSSWQYFGPI</sequence>
<dbReference type="OrthoDB" id="6405047at2"/>
<dbReference type="RefSeq" id="WP_114338583.1">
    <property type="nucleotide sequence ID" value="NZ_QPID01000006.1"/>
</dbReference>
<evidence type="ECO:0000313" key="2">
    <source>
        <dbReference type="Proteomes" id="UP000252558"/>
    </source>
</evidence>
<dbReference type="EMBL" id="QPID01000006">
    <property type="protein sequence ID" value="RCU49588.1"/>
    <property type="molecule type" value="Genomic_DNA"/>
</dbReference>
<reference evidence="1 2" key="1">
    <citation type="submission" date="2018-07" db="EMBL/GenBank/DDBJ databases">
        <title>Corallincola holothuriorum sp. nov., a new facultative anaerobe isolated from sea cucumber Apostichopus japonicus.</title>
        <authorList>
            <person name="Xia H."/>
        </authorList>
    </citation>
    <scope>NUCLEOTIDE SEQUENCE [LARGE SCALE GENOMIC DNA]</scope>
    <source>
        <strain evidence="1 2">C4</strain>
    </source>
</reference>
<accession>A0A368NGH8</accession>
<protein>
    <submittedName>
        <fullName evidence="1">Uncharacterized protein</fullName>
    </submittedName>
</protein>
<organism evidence="1 2">
    <name type="scientific">Corallincola holothuriorum</name>
    <dbReference type="NCBI Taxonomy" id="2282215"/>
    <lineage>
        <taxon>Bacteria</taxon>
        <taxon>Pseudomonadati</taxon>
        <taxon>Pseudomonadota</taxon>
        <taxon>Gammaproteobacteria</taxon>
        <taxon>Alteromonadales</taxon>
        <taxon>Psychromonadaceae</taxon>
        <taxon>Corallincola</taxon>
    </lineage>
</organism>
<comment type="caution">
    <text evidence="1">The sequence shown here is derived from an EMBL/GenBank/DDBJ whole genome shotgun (WGS) entry which is preliminary data.</text>
</comment>
<keyword evidence="2" id="KW-1185">Reference proteome</keyword>
<name>A0A368NGH8_9GAMM</name>
<proteinExistence type="predicted"/>
<dbReference type="Proteomes" id="UP000252558">
    <property type="component" value="Unassembled WGS sequence"/>
</dbReference>